<dbReference type="PANTHER" id="PTHR42747:SF3">
    <property type="entry name" value="NITRONATE MONOOXYGENASE-RELATED"/>
    <property type="match status" value="1"/>
</dbReference>
<dbReference type="EMBL" id="SCWC02000007">
    <property type="protein sequence ID" value="KAA1037742.1"/>
    <property type="molecule type" value="Genomic_DNA"/>
</dbReference>
<comment type="catalytic activity">
    <reaction evidence="11">
        <text>3 propionate 3-nitronate + 3 O2 + H2O = 3 3-oxopropanoate + 2 nitrate + nitrite + H2O2 + 3 H(+)</text>
        <dbReference type="Rhea" id="RHEA:57332"/>
        <dbReference type="ChEBI" id="CHEBI:15377"/>
        <dbReference type="ChEBI" id="CHEBI:15378"/>
        <dbReference type="ChEBI" id="CHEBI:15379"/>
        <dbReference type="ChEBI" id="CHEBI:16240"/>
        <dbReference type="ChEBI" id="CHEBI:16301"/>
        <dbReference type="ChEBI" id="CHEBI:17632"/>
        <dbReference type="ChEBI" id="CHEBI:33190"/>
        <dbReference type="ChEBI" id="CHEBI:136067"/>
    </reaction>
</comment>
<dbReference type="InterPro" id="IPR013785">
    <property type="entry name" value="Aldolase_TIM"/>
</dbReference>
<reference evidence="12 13" key="1">
    <citation type="submission" date="2019-09" db="EMBL/GenBank/DDBJ databases">
        <authorList>
            <person name="Mazhar S."/>
            <person name="Altermann E."/>
            <person name="Hill C."/>
            <person name="Mcauliffe O."/>
        </authorList>
    </citation>
    <scope>NUCLEOTIDE SEQUENCE [LARGE SCALE GENOMIC DNA]</scope>
    <source>
        <strain evidence="12 13">ATCC 51831</strain>
    </source>
</reference>
<keyword evidence="5" id="KW-0216">Detoxification</keyword>
<comment type="cofactor">
    <cofactor evidence="1">
        <name>FMN</name>
        <dbReference type="ChEBI" id="CHEBI:58210"/>
    </cofactor>
</comment>
<evidence type="ECO:0000256" key="4">
    <source>
        <dbReference type="ARBA" id="ARBA00013457"/>
    </source>
</evidence>
<keyword evidence="13" id="KW-1185">Reference proteome</keyword>
<proteinExistence type="inferred from homology"/>
<keyword evidence="7" id="KW-0288">FMN</keyword>
<accession>A0ABQ6R7A0</accession>
<sequence>MLDITFPIIQAPMAGGIISPAFVAAVSNYGCLGSLAAGGLSLDTLARQIEEVRFRTARPYAVNIFAHQRTPEVPDNITAVNDALNDIRRILNIPEVTDIQFSSELSIEDYAALCIKMNVPVVSFTFGCPDKQLILQLKDAGIQVIGTATNVKEALIIEEHGMDYVTVQGYEAGGHQGGFLKQPSIGLLSLIPQAADAVSIPVIAAGGIADRRGIAAAKMLGADYVQIGTRFLNTYESSAHPLHKEAINNADETAAVVTTAITGKSARGIRNKLMQQPAVPYPLMNQMTADIRAAAKVQNNSEYMSNWSGQNIRSAETIALHVLLDELTNTEQPDFQ</sequence>
<dbReference type="Pfam" id="PF03060">
    <property type="entry name" value="NMO"/>
    <property type="match status" value="1"/>
</dbReference>
<protein>
    <recommendedName>
        <fullName evidence="4">Probable nitronate monooxygenase</fullName>
    </recommendedName>
    <alternativeName>
        <fullName evidence="10">Propionate 3-nitronate monooxygenase</fullName>
    </alternativeName>
</protein>
<dbReference type="Proteomes" id="UP000295735">
    <property type="component" value="Unassembled WGS sequence"/>
</dbReference>
<dbReference type="CDD" id="cd04730">
    <property type="entry name" value="NPD_like"/>
    <property type="match status" value="1"/>
</dbReference>
<gene>
    <name evidence="12" type="ORF">ERX35_009300</name>
</gene>
<comment type="function">
    <text evidence="2">Nitronate monooxygenase that uses molecular oxygen to catalyze the oxidative denitrification of alkyl nitronates. Acts on propionate 3-nitronate (P3N), the presumed physiological substrate. Probably functions in the detoxification of P3N, a metabolic poison produced by plants and fungi as a defense mechanism.</text>
</comment>
<evidence type="ECO:0000256" key="10">
    <source>
        <dbReference type="ARBA" id="ARBA00031155"/>
    </source>
</evidence>
<name>A0ABQ6R7A0_9STAP</name>
<evidence type="ECO:0000256" key="1">
    <source>
        <dbReference type="ARBA" id="ARBA00001917"/>
    </source>
</evidence>
<dbReference type="GO" id="GO:0004497">
    <property type="term" value="F:monooxygenase activity"/>
    <property type="evidence" value="ECO:0007669"/>
    <property type="project" value="UniProtKB-KW"/>
</dbReference>
<dbReference type="RefSeq" id="WP_149459625.1">
    <property type="nucleotide sequence ID" value="NZ_SCWC02000007.1"/>
</dbReference>
<keyword evidence="8" id="KW-0560">Oxidoreductase</keyword>
<evidence type="ECO:0000256" key="7">
    <source>
        <dbReference type="ARBA" id="ARBA00022643"/>
    </source>
</evidence>
<evidence type="ECO:0000313" key="13">
    <source>
        <dbReference type="Proteomes" id="UP000295735"/>
    </source>
</evidence>
<evidence type="ECO:0000256" key="2">
    <source>
        <dbReference type="ARBA" id="ARBA00003535"/>
    </source>
</evidence>
<dbReference type="Gene3D" id="3.20.20.70">
    <property type="entry name" value="Aldolase class I"/>
    <property type="match status" value="1"/>
</dbReference>
<keyword evidence="6" id="KW-0285">Flavoprotein</keyword>
<keyword evidence="9 12" id="KW-0503">Monooxygenase</keyword>
<dbReference type="PANTHER" id="PTHR42747">
    <property type="entry name" value="NITRONATE MONOOXYGENASE-RELATED"/>
    <property type="match status" value="1"/>
</dbReference>
<organism evidence="12 13">
    <name type="scientific">Macrococcus equipercicus</name>
    <dbReference type="NCBI Taxonomy" id="69967"/>
    <lineage>
        <taxon>Bacteria</taxon>
        <taxon>Bacillati</taxon>
        <taxon>Bacillota</taxon>
        <taxon>Bacilli</taxon>
        <taxon>Bacillales</taxon>
        <taxon>Staphylococcaceae</taxon>
        <taxon>Macrococcus</taxon>
    </lineage>
</organism>
<dbReference type="SUPFAM" id="SSF51412">
    <property type="entry name" value="Inosine monophosphate dehydrogenase (IMPDH)"/>
    <property type="match status" value="1"/>
</dbReference>
<evidence type="ECO:0000256" key="6">
    <source>
        <dbReference type="ARBA" id="ARBA00022630"/>
    </source>
</evidence>
<evidence type="ECO:0000256" key="9">
    <source>
        <dbReference type="ARBA" id="ARBA00023033"/>
    </source>
</evidence>
<evidence type="ECO:0000256" key="3">
    <source>
        <dbReference type="ARBA" id="ARBA00009881"/>
    </source>
</evidence>
<dbReference type="InterPro" id="IPR004136">
    <property type="entry name" value="NMO"/>
</dbReference>
<evidence type="ECO:0000313" key="12">
    <source>
        <dbReference type="EMBL" id="KAA1037742.1"/>
    </source>
</evidence>
<comment type="caution">
    <text evidence="12">The sequence shown here is derived from an EMBL/GenBank/DDBJ whole genome shotgun (WGS) entry which is preliminary data.</text>
</comment>
<evidence type="ECO:0000256" key="11">
    <source>
        <dbReference type="ARBA" id="ARBA00049401"/>
    </source>
</evidence>
<evidence type="ECO:0000256" key="8">
    <source>
        <dbReference type="ARBA" id="ARBA00023002"/>
    </source>
</evidence>
<evidence type="ECO:0000256" key="5">
    <source>
        <dbReference type="ARBA" id="ARBA00022575"/>
    </source>
</evidence>
<comment type="similarity">
    <text evidence="3">Belongs to the nitronate monooxygenase family. NMO class I subfamily.</text>
</comment>